<keyword evidence="7" id="KW-0963">Cytoplasm</keyword>
<dbReference type="GO" id="GO:0000287">
    <property type="term" value="F:magnesium ion binding"/>
    <property type="evidence" value="ECO:0007669"/>
    <property type="project" value="UniProtKB-UniRule"/>
</dbReference>
<dbReference type="PANTHER" id="PTHR21087:SF16">
    <property type="entry name" value="SHIKIMATE KINASE 1, CHLOROPLASTIC"/>
    <property type="match status" value="1"/>
</dbReference>
<comment type="similarity">
    <text evidence="7">Belongs to the shikimate kinase family.</text>
</comment>
<comment type="function">
    <text evidence="7">Catalyzes the specific phosphorylation of the 3-hydroxyl group of shikimic acid using ATP as a cosubstrate.</text>
</comment>
<evidence type="ECO:0000313" key="8">
    <source>
        <dbReference type="EMBL" id="MCJ8211280.1"/>
    </source>
</evidence>
<dbReference type="GO" id="GO:0009073">
    <property type="term" value="P:aromatic amino acid family biosynthetic process"/>
    <property type="evidence" value="ECO:0007669"/>
    <property type="project" value="UniProtKB-KW"/>
</dbReference>
<evidence type="ECO:0000256" key="4">
    <source>
        <dbReference type="ARBA" id="ARBA00022777"/>
    </source>
</evidence>
<keyword evidence="7" id="KW-0479">Metal-binding</keyword>
<dbReference type="InterPro" id="IPR027417">
    <property type="entry name" value="P-loop_NTPase"/>
</dbReference>
<dbReference type="PRINTS" id="PR01100">
    <property type="entry name" value="SHIKIMTKNASE"/>
</dbReference>
<dbReference type="CDD" id="cd00464">
    <property type="entry name" value="SK"/>
    <property type="match status" value="1"/>
</dbReference>
<feature type="binding site" evidence="7">
    <location>
        <position position="56"/>
    </location>
    <ligand>
        <name>substrate</name>
    </ligand>
</feature>
<dbReference type="PANTHER" id="PTHR21087">
    <property type="entry name" value="SHIKIMATE KINASE"/>
    <property type="match status" value="1"/>
</dbReference>
<evidence type="ECO:0000256" key="2">
    <source>
        <dbReference type="ARBA" id="ARBA00022679"/>
    </source>
</evidence>
<feature type="binding site" evidence="7">
    <location>
        <position position="32"/>
    </location>
    <ligand>
        <name>substrate</name>
    </ligand>
</feature>
<comment type="catalytic activity">
    <reaction evidence="7">
        <text>shikimate + ATP = 3-phosphoshikimate + ADP + H(+)</text>
        <dbReference type="Rhea" id="RHEA:13121"/>
        <dbReference type="ChEBI" id="CHEBI:15378"/>
        <dbReference type="ChEBI" id="CHEBI:30616"/>
        <dbReference type="ChEBI" id="CHEBI:36208"/>
        <dbReference type="ChEBI" id="CHEBI:145989"/>
        <dbReference type="ChEBI" id="CHEBI:456216"/>
        <dbReference type="EC" id="2.7.1.71"/>
    </reaction>
</comment>
<dbReference type="GO" id="GO:0004765">
    <property type="term" value="F:shikimate kinase activity"/>
    <property type="evidence" value="ECO:0007669"/>
    <property type="project" value="UniProtKB-UniRule"/>
</dbReference>
<comment type="caution">
    <text evidence="8">The sequence shown here is derived from an EMBL/GenBank/DDBJ whole genome shotgun (WGS) entry which is preliminary data.</text>
</comment>
<gene>
    <name evidence="7" type="primary">aroK</name>
    <name evidence="8" type="ORF">MUY27_16295</name>
</gene>
<dbReference type="Pfam" id="PF01202">
    <property type="entry name" value="SKI"/>
    <property type="match status" value="1"/>
</dbReference>
<protein>
    <recommendedName>
        <fullName evidence="7">Shikimate kinase</fullName>
        <shortName evidence="7">SK</shortName>
        <ecNumber evidence="7">2.7.1.71</ecNumber>
    </recommendedName>
</protein>
<keyword evidence="1 7" id="KW-0028">Amino-acid biosynthesis</keyword>
<comment type="subunit">
    <text evidence="7">Monomer.</text>
</comment>
<dbReference type="InterPro" id="IPR000623">
    <property type="entry name" value="Shikimate_kinase/TSH1"/>
</dbReference>
<sequence length="167" mass="19246">MIIFLVGFMGSGKTTIGRKLASKLNFRFIDLDEQFEWEEATSIAKYFQQHGEEKFRKRESEVLKTTNYPDNCIVSTGGGLPCFFDNMEWMKAHGKVVYIQHNPKTLAQRLEHGKEERPLLHGKTMDELVEFITEKLAEREKYYIQATIVADGLSLTTDYLKDIVLGC</sequence>
<evidence type="ECO:0000256" key="6">
    <source>
        <dbReference type="ARBA" id="ARBA00023141"/>
    </source>
</evidence>
<dbReference type="GO" id="GO:0009423">
    <property type="term" value="P:chorismate biosynthetic process"/>
    <property type="evidence" value="ECO:0007669"/>
    <property type="project" value="UniProtKB-UniRule"/>
</dbReference>
<evidence type="ECO:0000313" key="9">
    <source>
        <dbReference type="Proteomes" id="UP001139450"/>
    </source>
</evidence>
<dbReference type="AlphaFoldDB" id="A0A9X1X6K0"/>
<dbReference type="InterPro" id="IPR031322">
    <property type="entry name" value="Shikimate/glucono_kinase"/>
</dbReference>
<organism evidence="8 9">
    <name type="scientific">Mucilaginibacter straminoryzae</name>
    <dbReference type="NCBI Taxonomy" id="2932774"/>
    <lineage>
        <taxon>Bacteria</taxon>
        <taxon>Pseudomonadati</taxon>
        <taxon>Bacteroidota</taxon>
        <taxon>Sphingobacteriia</taxon>
        <taxon>Sphingobacteriales</taxon>
        <taxon>Sphingobacteriaceae</taxon>
        <taxon>Mucilaginibacter</taxon>
    </lineage>
</organism>
<name>A0A9X1X6K0_9SPHI</name>
<keyword evidence="9" id="KW-1185">Reference proteome</keyword>
<evidence type="ECO:0000256" key="5">
    <source>
        <dbReference type="ARBA" id="ARBA00022840"/>
    </source>
</evidence>
<evidence type="ECO:0000256" key="3">
    <source>
        <dbReference type="ARBA" id="ARBA00022741"/>
    </source>
</evidence>
<accession>A0A9X1X6K0</accession>
<evidence type="ECO:0000256" key="1">
    <source>
        <dbReference type="ARBA" id="ARBA00022605"/>
    </source>
</evidence>
<reference evidence="8" key="1">
    <citation type="submission" date="2022-04" db="EMBL/GenBank/DDBJ databases">
        <title>Mucilaginibacter sp. RS28 isolated from freshwater.</title>
        <authorList>
            <person name="Ko S.-R."/>
        </authorList>
    </citation>
    <scope>NUCLEOTIDE SEQUENCE</scope>
    <source>
        <strain evidence="8">RS28</strain>
    </source>
</reference>
<keyword evidence="5 7" id="KW-0067">ATP-binding</keyword>
<dbReference type="EC" id="2.7.1.71" evidence="7"/>
<keyword evidence="2 7" id="KW-0808">Transferase</keyword>
<dbReference type="Gene3D" id="3.40.50.300">
    <property type="entry name" value="P-loop containing nucleotide triphosphate hydrolases"/>
    <property type="match status" value="1"/>
</dbReference>
<dbReference type="HAMAP" id="MF_00109">
    <property type="entry name" value="Shikimate_kinase"/>
    <property type="match status" value="1"/>
</dbReference>
<comment type="cofactor">
    <cofactor evidence="7">
        <name>Mg(2+)</name>
        <dbReference type="ChEBI" id="CHEBI:18420"/>
    </cofactor>
    <text evidence="7">Binds 1 Mg(2+) ion per subunit.</text>
</comment>
<feature type="binding site" evidence="7">
    <location>
        <position position="117"/>
    </location>
    <ligand>
        <name>ATP</name>
        <dbReference type="ChEBI" id="CHEBI:30616"/>
    </ligand>
</feature>
<keyword evidence="3 7" id="KW-0547">Nucleotide-binding</keyword>
<feature type="binding site" evidence="7">
    <location>
        <position position="14"/>
    </location>
    <ligand>
        <name>Mg(2+)</name>
        <dbReference type="ChEBI" id="CHEBI:18420"/>
    </ligand>
</feature>
<comment type="subcellular location">
    <subcellularLocation>
        <location evidence="7">Cytoplasm</location>
    </subcellularLocation>
</comment>
<keyword evidence="4 7" id="KW-0418">Kinase</keyword>
<feature type="binding site" evidence="7">
    <location>
        <position position="139"/>
    </location>
    <ligand>
        <name>substrate</name>
    </ligand>
</feature>
<proteinExistence type="inferred from homology"/>
<dbReference type="Proteomes" id="UP001139450">
    <property type="component" value="Unassembled WGS sequence"/>
</dbReference>
<feature type="binding site" evidence="7">
    <location>
        <position position="78"/>
    </location>
    <ligand>
        <name>substrate</name>
    </ligand>
</feature>
<keyword evidence="6 7" id="KW-0057">Aromatic amino acid biosynthesis</keyword>
<dbReference type="GO" id="GO:0005524">
    <property type="term" value="F:ATP binding"/>
    <property type="evidence" value="ECO:0007669"/>
    <property type="project" value="UniProtKB-UniRule"/>
</dbReference>
<dbReference type="SUPFAM" id="SSF52540">
    <property type="entry name" value="P-loop containing nucleoside triphosphate hydrolases"/>
    <property type="match status" value="1"/>
</dbReference>
<dbReference type="GO" id="GO:0005829">
    <property type="term" value="C:cytosol"/>
    <property type="evidence" value="ECO:0007669"/>
    <property type="project" value="TreeGrafter"/>
</dbReference>
<comment type="caution">
    <text evidence="7">Lacks conserved residue(s) required for the propagation of feature annotation.</text>
</comment>
<evidence type="ECO:0000256" key="7">
    <source>
        <dbReference type="HAMAP-Rule" id="MF_00109"/>
    </source>
</evidence>
<keyword evidence="7" id="KW-0460">Magnesium</keyword>
<feature type="binding site" evidence="7">
    <location>
        <begin position="10"/>
        <end position="15"/>
    </location>
    <ligand>
        <name>ATP</name>
        <dbReference type="ChEBI" id="CHEBI:30616"/>
    </ligand>
</feature>
<dbReference type="RefSeq" id="WP_245131763.1">
    <property type="nucleotide sequence ID" value="NZ_JALJEJ010000009.1"/>
</dbReference>
<comment type="pathway">
    <text evidence="7">Metabolic intermediate biosynthesis; chorismate biosynthesis; chorismate from D-erythrose 4-phosphate and phosphoenolpyruvate: step 5/7.</text>
</comment>
<dbReference type="GO" id="GO:0008652">
    <property type="term" value="P:amino acid biosynthetic process"/>
    <property type="evidence" value="ECO:0007669"/>
    <property type="project" value="UniProtKB-KW"/>
</dbReference>
<dbReference type="EMBL" id="JALJEJ010000009">
    <property type="protein sequence ID" value="MCJ8211280.1"/>
    <property type="molecule type" value="Genomic_DNA"/>
</dbReference>